<proteinExistence type="predicted"/>
<dbReference type="PANTHER" id="PTHR35936:SF32">
    <property type="entry name" value="MEMBRANE-BOUND LYTIC MUREIN TRANSGLYCOSYLASE F"/>
    <property type="match status" value="1"/>
</dbReference>
<keyword evidence="6" id="KW-1185">Reference proteome</keyword>
<sequence length="486" mass="55912">MIRKLTIFSTTLLCISVLVLGTIGCQNTKGKENNIVGKAIEKKQNDLGEILKSNKLTVLAENSATSYFIYRGHKMGLEYEILNEFAKEIGVKLEIKVVQDLDDIINQLNNGEGDIIACNYTVTKDRRNKIDFSKPIMRTSQVLVQRKPEGWEKTRKSVWEKEVIRDPAQLSRKTIHVWKNSSYYERLVNLQDELGDTIILKPLDGNIIPEDVIEMVSKGFIDYTVVDENVASINKRYYPNVDTELELSVKQRIAFGLRKQSPLLRKRLDAWLDDFMKTSTFNYIKYKYLNNSANVSKSKSEYSSIKGSKISPYDQIIKDVSGRYGWDWRLIAALIYQESKFQLGEQSWAGAYGLMQFMPTVGPTFGVYPDSPPAVQIDGGIRKIIKNFREWKSIPDSIQRVKFAFGTYNAGIGHVLDAQRLAKKYGKDPLVWDDNVEVYILNLSNPKFYHDPVCYYGYMRGSETYNYVRSIFIRYTEYKTAFPVES</sequence>
<dbReference type="Proteomes" id="UP000293952">
    <property type="component" value="Unassembled WGS sequence"/>
</dbReference>
<organism evidence="5 6">
    <name type="scientific">Brumimicrobium glaciale</name>
    <dbReference type="NCBI Taxonomy" id="200475"/>
    <lineage>
        <taxon>Bacteria</taxon>
        <taxon>Pseudomonadati</taxon>
        <taxon>Bacteroidota</taxon>
        <taxon>Flavobacteriia</taxon>
        <taxon>Flavobacteriales</taxon>
        <taxon>Crocinitomicaceae</taxon>
        <taxon>Brumimicrobium</taxon>
    </lineage>
</organism>
<dbReference type="InterPro" id="IPR001638">
    <property type="entry name" value="Solute-binding_3/MltF_N"/>
</dbReference>
<dbReference type="Pfam" id="PF01464">
    <property type="entry name" value="SLT"/>
    <property type="match status" value="1"/>
</dbReference>
<comment type="subcellular location">
    <subcellularLocation>
        <location evidence="1">Cell outer membrane</location>
        <topology evidence="1">Peripheral membrane protein</topology>
    </subcellularLocation>
</comment>
<dbReference type="SUPFAM" id="SSF53850">
    <property type="entry name" value="Periplasmic binding protein-like II"/>
    <property type="match status" value="1"/>
</dbReference>
<dbReference type="GO" id="GO:0009279">
    <property type="term" value="C:cell outer membrane"/>
    <property type="evidence" value="ECO:0007669"/>
    <property type="project" value="UniProtKB-SubCell"/>
</dbReference>
<dbReference type="EMBL" id="SETE01000007">
    <property type="protein sequence ID" value="RYM32064.1"/>
    <property type="molecule type" value="Genomic_DNA"/>
</dbReference>
<dbReference type="InterPro" id="IPR008258">
    <property type="entry name" value="Transglycosylase_SLT_dom_1"/>
</dbReference>
<gene>
    <name evidence="5" type="ORF">ERX46_15370</name>
</gene>
<dbReference type="AlphaFoldDB" id="A0A4Q4KIJ9"/>
<evidence type="ECO:0000313" key="6">
    <source>
        <dbReference type="Proteomes" id="UP000293952"/>
    </source>
</evidence>
<evidence type="ECO:0000313" key="5">
    <source>
        <dbReference type="EMBL" id="RYM32064.1"/>
    </source>
</evidence>
<name>A0A4Q4KIJ9_9FLAO</name>
<protein>
    <submittedName>
        <fullName evidence="5">Transporter substrate-binding domain-containing protein</fullName>
    </submittedName>
</protein>
<dbReference type="PROSITE" id="PS51257">
    <property type="entry name" value="PROKAR_LIPOPROTEIN"/>
    <property type="match status" value="1"/>
</dbReference>
<evidence type="ECO:0000256" key="2">
    <source>
        <dbReference type="ARBA" id="ARBA00022729"/>
    </source>
</evidence>
<dbReference type="OrthoDB" id="9815002at2"/>
<dbReference type="CDD" id="cd01009">
    <property type="entry name" value="PBP2_YfhD_N"/>
    <property type="match status" value="1"/>
</dbReference>
<keyword evidence="3" id="KW-0998">Cell outer membrane</keyword>
<accession>A0A4Q4KIJ9</accession>
<feature type="domain" description="Solute-binding protein family 3/N-terminal" evidence="4">
    <location>
        <begin position="55"/>
        <end position="292"/>
    </location>
</feature>
<dbReference type="SMART" id="SM00062">
    <property type="entry name" value="PBPb"/>
    <property type="match status" value="1"/>
</dbReference>
<keyword evidence="3" id="KW-0472">Membrane</keyword>
<evidence type="ECO:0000256" key="1">
    <source>
        <dbReference type="ARBA" id="ARBA00004339"/>
    </source>
</evidence>
<evidence type="ECO:0000259" key="4">
    <source>
        <dbReference type="SMART" id="SM00062"/>
    </source>
</evidence>
<dbReference type="PANTHER" id="PTHR35936">
    <property type="entry name" value="MEMBRANE-BOUND LYTIC MUREIN TRANSGLYCOSYLASE F"/>
    <property type="match status" value="1"/>
</dbReference>
<dbReference type="RefSeq" id="WP_130094752.1">
    <property type="nucleotide sequence ID" value="NZ_SETE01000007.1"/>
</dbReference>
<dbReference type="Pfam" id="PF00497">
    <property type="entry name" value="SBP_bac_3"/>
    <property type="match status" value="1"/>
</dbReference>
<dbReference type="InterPro" id="IPR023346">
    <property type="entry name" value="Lysozyme-like_dom_sf"/>
</dbReference>
<comment type="caution">
    <text evidence="5">The sequence shown here is derived from an EMBL/GenBank/DDBJ whole genome shotgun (WGS) entry which is preliminary data.</text>
</comment>
<evidence type="ECO:0000256" key="3">
    <source>
        <dbReference type="ARBA" id="ARBA00023237"/>
    </source>
</evidence>
<dbReference type="Gene3D" id="3.40.190.10">
    <property type="entry name" value="Periplasmic binding protein-like II"/>
    <property type="match status" value="2"/>
</dbReference>
<reference evidence="5 6" key="1">
    <citation type="submission" date="2019-02" db="EMBL/GenBank/DDBJ databases">
        <title>Genome sequence of the sea-ice species Brumimicrobium glaciale.</title>
        <authorList>
            <person name="Bowman J.P."/>
        </authorList>
    </citation>
    <scope>NUCLEOTIDE SEQUENCE [LARGE SCALE GENOMIC DNA]</scope>
    <source>
        <strain evidence="5 6">IC156</strain>
    </source>
</reference>
<dbReference type="CDD" id="cd13403">
    <property type="entry name" value="MLTF-like"/>
    <property type="match status" value="1"/>
</dbReference>
<dbReference type="Gene3D" id="1.10.530.10">
    <property type="match status" value="1"/>
</dbReference>
<keyword evidence="2" id="KW-0732">Signal</keyword>
<dbReference type="SUPFAM" id="SSF53955">
    <property type="entry name" value="Lysozyme-like"/>
    <property type="match status" value="1"/>
</dbReference>